<evidence type="ECO:0008006" key="3">
    <source>
        <dbReference type="Google" id="ProtNLM"/>
    </source>
</evidence>
<sequence>MAELYRRFSPYIYGFNNPIRFVDPDGNWPWPNPVFISFKAVAQVKFQRALKEIGFVAREMKPIDAKTTGKNIIEASVGVKTSTGASADVYLNFNSKGDGGIGLKANQSILKLGNAEASAEYKENITTGVAKIETKAEISANGISNPLENVEVNAGNVKVTSNLVETGNLFHDAFKTMEEYIKTKIQTIKNPQKGPNEN</sequence>
<accession>A0A380C3D0</accession>
<proteinExistence type="predicted"/>
<dbReference type="RefSeq" id="WP_181875942.1">
    <property type="nucleotide sequence ID" value="NZ_UGYW01000002.1"/>
</dbReference>
<gene>
    <name evidence="1" type="ORF">NCTC11388_02108</name>
</gene>
<dbReference type="Proteomes" id="UP000254893">
    <property type="component" value="Unassembled WGS sequence"/>
</dbReference>
<evidence type="ECO:0000313" key="1">
    <source>
        <dbReference type="EMBL" id="SUJ10987.1"/>
    </source>
</evidence>
<evidence type="ECO:0000313" key="2">
    <source>
        <dbReference type="Proteomes" id="UP000254893"/>
    </source>
</evidence>
<reference evidence="1 2" key="1">
    <citation type="submission" date="2018-06" db="EMBL/GenBank/DDBJ databases">
        <authorList>
            <consortium name="Pathogen Informatics"/>
            <person name="Doyle S."/>
        </authorList>
    </citation>
    <scope>NUCLEOTIDE SEQUENCE [LARGE SCALE GENOMIC DNA]</scope>
    <source>
        <strain evidence="1 2">NCTC11388</strain>
    </source>
</reference>
<protein>
    <recommendedName>
        <fullName evidence="3">RHS repeat-associated core domain</fullName>
    </recommendedName>
</protein>
<dbReference type="EMBL" id="UGYW01000002">
    <property type="protein sequence ID" value="SUJ10987.1"/>
    <property type="molecule type" value="Genomic_DNA"/>
</dbReference>
<dbReference type="AlphaFoldDB" id="A0A380C3D0"/>
<name>A0A380C3D0_SPHSI</name>
<organism evidence="1 2">
    <name type="scientific">Sphingobacterium spiritivorum</name>
    <name type="common">Flavobacterium spiritivorum</name>
    <dbReference type="NCBI Taxonomy" id="258"/>
    <lineage>
        <taxon>Bacteria</taxon>
        <taxon>Pseudomonadati</taxon>
        <taxon>Bacteroidota</taxon>
        <taxon>Sphingobacteriia</taxon>
        <taxon>Sphingobacteriales</taxon>
        <taxon>Sphingobacteriaceae</taxon>
        <taxon>Sphingobacterium</taxon>
    </lineage>
</organism>